<dbReference type="EMBL" id="JAVDTX010000003">
    <property type="protein sequence ID" value="MDR6845056.1"/>
    <property type="molecule type" value="Genomic_DNA"/>
</dbReference>
<dbReference type="Proteomes" id="UP001261871">
    <property type="component" value="Unassembled WGS sequence"/>
</dbReference>
<feature type="domain" description="HTH tetR-type" evidence="3">
    <location>
        <begin position="1"/>
        <end position="61"/>
    </location>
</feature>
<dbReference type="InterPro" id="IPR001647">
    <property type="entry name" value="HTH_TetR"/>
</dbReference>
<protein>
    <submittedName>
        <fullName evidence="4">AcrR family transcriptional regulator</fullName>
    </submittedName>
</protein>
<dbReference type="InterPro" id="IPR050109">
    <property type="entry name" value="HTH-type_TetR-like_transc_reg"/>
</dbReference>
<name>A0ABU1S1Z2_9FLAO</name>
<evidence type="ECO:0000313" key="5">
    <source>
        <dbReference type="Proteomes" id="UP001261871"/>
    </source>
</evidence>
<organism evidence="4 5">
    <name type="scientific">Flavobacterium granuli</name>
    <dbReference type="NCBI Taxonomy" id="280093"/>
    <lineage>
        <taxon>Bacteria</taxon>
        <taxon>Pseudomonadati</taxon>
        <taxon>Bacteroidota</taxon>
        <taxon>Flavobacteriia</taxon>
        <taxon>Flavobacteriales</taxon>
        <taxon>Flavobacteriaceae</taxon>
        <taxon>Flavobacterium</taxon>
    </lineage>
</organism>
<proteinExistence type="predicted"/>
<dbReference type="PANTHER" id="PTHR30055">
    <property type="entry name" value="HTH-TYPE TRANSCRIPTIONAL REGULATOR RUTR"/>
    <property type="match status" value="1"/>
</dbReference>
<sequence length="187" mass="21701">MNKKEIILATALKLFVENGFHGTATAKIAQEASVATGTLFNYFRTKDELIFALYHLILKEMDDFILERMESHSISKESFESLFLSTVSWSLANPVHYHYLQQFSHSPYFKVALPTIENQEEHPLFVLIKNGIDIVLIKQLPVSFIYSLFTAQINGLHYYIISNDLSNEKQMELIKEAFEMLWKMIED</sequence>
<dbReference type="Gene3D" id="1.10.357.10">
    <property type="entry name" value="Tetracycline Repressor, domain 2"/>
    <property type="match status" value="1"/>
</dbReference>
<keyword evidence="5" id="KW-1185">Reference proteome</keyword>
<evidence type="ECO:0000259" key="3">
    <source>
        <dbReference type="PROSITE" id="PS50977"/>
    </source>
</evidence>
<keyword evidence="1 2" id="KW-0238">DNA-binding</keyword>
<reference evidence="4 5" key="1">
    <citation type="submission" date="2023-07" db="EMBL/GenBank/DDBJ databases">
        <title>Sorghum-associated microbial communities from plants grown in Nebraska, USA.</title>
        <authorList>
            <person name="Schachtman D."/>
        </authorList>
    </citation>
    <scope>NUCLEOTIDE SEQUENCE [LARGE SCALE GENOMIC DNA]</scope>
    <source>
        <strain evidence="4 5">BE124</strain>
    </source>
</reference>
<dbReference type="Pfam" id="PF00440">
    <property type="entry name" value="TetR_N"/>
    <property type="match status" value="1"/>
</dbReference>
<evidence type="ECO:0000256" key="2">
    <source>
        <dbReference type="PROSITE-ProRule" id="PRU00335"/>
    </source>
</evidence>
<dbReference type="PROSITE" id="PS50977">
    <property type="entry name" value="HTH_TETR_2"/>
    <property type="match status" value="1"/>
</dbReference>
<feature type="DNA-binding region" description="H-T-H motif" evidence="2">
    <location>
        <begin position="24"/>
        <end position="43"/>
    </location>
</feature>
<comment type="caution">
    <text evidence="4">The sequence shown here is derived from an EMBL/GenBank/DDBJ whole genome shotgun (WGS) entry which is preliminary data.</text>
</comment>
<dbReference type="PANTHER" id="PTHR30055:SF222">
    <property type="entry name" value="REGULATORY PROTEIN"/>
    <property type="match status" value="1"/>
</dbReference>
<dbReference type="PRINTS" id="PR00455">
    <property type="entry name" value="HTHTETR"/>
</dbReference>
<evidence type="ECO:0000313" key="4">
    <source>
        <dbReference type="EMBL" id="MDR6845056.1"/>
    </source>
</evidence>
<accession>A0ABU1S1Z2</accession>
<dbReference type="SUPFAM" id="SSF46689">
    <property type="entry name" value="Homeodomain-like"/>
    <property type="match status" value="1"/>
</dbReference>
<evidence type="ECO:0000256" key="1">
    <source>
        <dbReference type="ARBA" id="ARBA00023125"/>
    </source>
</evidence>
<dbReference type="InterPro" id="IPR009057">
    <property type="entry name" value="Homeodomain-like_sf"/>
</dbReference>
<gene>
    <name evidence="4" type="ORF">J2W95_001755</name>
</gene>